<keyword evidence="6" id="KW-0408">Iron</keyword>
<dbReference type="InterPro" id="IPR006094">
    <property type="entry name" value="Oxid_FAD_bind_N"/>
</dbReference>
<evidence type="ECO:0000256" key="7">
    <source>
        <dbReference type="ARBA" id="ARBA00023014"/>
    </source>
</evidence>
<evidence type="ECO:0000256" key="3">
    <source>
        <dbReference type="ARBA" id="ARBA00022723"/>
    </source>
</evidence>
<keyword evidence="2" id="KW-0285">Flavoprotein</keyword>
<dbReference type="PROSITE" id="PS51379">
    <property type="entry name" value="4FE4S_FER_2"/>
    <property type="match status" value="1"/>
</dbReference>
<dbReference type="GO" id="GO:0071949">
    <property type="term" value="F:FAD binding"/>
    <property type="evidence" value="ECO:0007669"/>
    <property type="project" value="InterPro"/>
</dbReference>
<dbReference type="GO" id="GO:0051536">
    <property type="term" value="F:iron-sulfur cluster binding"/>
    <property type="evidence" value="ECO:0007669"/>
    <property type="project" value="UniProtKB-KW"/>
</dbReference>
<feature type="domain" description="4Fe-4S ferredoxin-type" evidence="8">
    <location>
        <begin position="649"/>
        <end position="679"/>
    </location>
</feature>
<dbReference type="GO" id="GO:0046872">
    <property type="term" value="F:metal ion binding"/>
    <property type="evidence" value="ECO:0007669"/>
    <property type="project" value="UniProtKB-KW"/>
</dbReference>
<dbReference type="Pfam" id="PF01565">
    <property type="entry name" value="FAD_binding_4"/>
    <property type="match status" value="1"/>
</dbReference>
<dbReference type="SUPFAM" id="SSF46548">
    <property type="entry name" value="alpha-helical ferredoxin"/>
    <property type="match status" value="1"/>
</dbReference>
<dbReference type="GO" id="GO:0008720">
    <property type="term" value="F:D-lactate dehydrogenase (NAD+) activity"/>
    <property type="evidence" value="ECO:0007669"/>
    <property type="project" value="TreeGrafter"/>
</dbReference>
<dbReference type="Gene3D" id="1.10.1060.10">
    <property type="entry name" value="Alpha-helical ferredoxin"/>
    <property type="match status" value="1"/>
</dbReference>
<dbReference type="OrthoDB" id="9811557at2"/>
<sequence>MEGARTSGMLVKPVHLVPSSAGHGSPLARRLREALRGDVFFDAASRGRYATDASIYQIMPIGVVVPRDQDDLRAALEVARLAHAPVLARGAGTSQCGQTVGEALVIDTSKWLNNIVEFDADARTVTVEPGVVLDHLNAWLKPHGLWFPVDVSTAAQCTIGGMAGNNSCGSRSIEYGNMVHNVLGIDAILADGSEARFQSLNLPHEGARLAALLEGVQRIATRERGEIAERMPKVLRRVAGYNIDLFDCQNPLAYTDDGVANLAHLLVGSEGTLAFSRQITLKLAPLPAHKTLGVVSFPTFRQAMDSAQHIVKLKPTAVELVDRTMIELALGNPGFKPVIEKALVGRPDAILLVEFAGDERDAQVRRLEALVELMGDHGLPDSVVKMTDAIEQKALWEVRKAGLNIMMSMKGDGKPVSFIEDCAVPLEHLAEYTSRLTEIFHQHGTEGTWYAHASVGTLHVRPILDMRRDGAAKMRAIGEQAAELVREYKGAFSGEHGDGLCRGEWIAWQYGPKINAAFSEIKQLFDPENRFNPDKIVRPPKMDDAKLFRFAPGYRERQMRPMLDWSAWDVSRDPLTGVETPPGSGDDLTGGLAKAVEMCNNNGHCRKFDAGTMCPSYRVTKDEKHVTRGRANTLRLAISGQLGEDGLASDDVKDTLDLCVSCKGCKRDCPTGVDMAKLKIEARAAWNTKHGLKLREKMIAFLPRYARRAAQAGSFAAAGERIPVVSAWAKRVLGFAPQRSLPQFRPSFLAEVAAAKQEAAAATKEVVLFVDTFNDNFEPENARAAKRVLEAAGYFVHFNVRGEERPLCCGRTFLAAGLVEEAKREARRLLDTLMPFVARGVSIVGLEPSCLLSMRDEFLQYGYGDEARELSAAAFLFEEFLVREKGAGRFDLKLHQLDAPRAWVHGHCHQKAFDAFRPVLTVLGWIPGLDVKPIESSCCGMAGSFGYEAEHYEASMAMAEFALLPAVRKADRADLVVADGTSCRHQIHDGANATALHVARVLEMALG</sequence>
<keyword evidence="3" id="KW-0479">Metal-binding</keyword>
<dbReference type="GO" id="GO:1903457">
    <property type="term" value="P:lactate catabolic process"/>
    <property type="evidence" value="ECO:0007669"/>
    <property type="project" value="TreeGrafter"/>
</dbReference>
<dbReference type="Gene3D" id="3.30.43.10">
    <property type="entry name" value="Uridine Diphospho-n-acetylenolpyruvylglucosamine Reductase, domain 2"/>
    <property type="match status" value="1"/>
</dbReference>
<evidence type="ECO:0000313" key="10">
    <source>
        <dbReference type="EMBL" id="TDG05815.1"/>
    </source>
</evidence>
<dbReference type="InterPro" id="IPR036318">
    <property type="entry name" value="FAD-bd_PCMH-like_sf"/>
</dbReference>
<dbReference type="InterPro" id="IPR017896">
    <property type="entry name" value="4Fe4S_Fe-S-bd"/>
</dbReference>
<dbReference type="Proteomes" id="UP000295606">
    <property type="component" value="Unassembled WGS sequence"/>
</dbReference>
<dbReference type="PROSITE" id="PS51387">
    <property type="entry name" value="FAD_PCMH"/>
    <property type="match status" value="1"/>
</dbReference>
<dbReference type="InterPro" id="IPR017900">
    <property type="entry name" value="4Fe4S_Fe_S_CS"/>
</dbReference>
<proteinExistence type="predicted"/>
<evidence type="ECO:0000256" key="2">
    <source>
        <dbReference type="ARBA" id="ARBA00022630"/>
    </source>
</evidence>
<dbReference type="InterPro" id="IPR004113">
    <property type="entry name" value="FAD-bd_oxidored_4_C"/>
</dbReference>
<evidence type="ECO:0000256" key="4">
    <source>
        <dbReference type="ARBA" id="ARBA00022827"/>
    </source>
</evidence>
<evidence type="ECO:0000259" key="9">
    <source>
        <dbReference type="PROSITE" id="PS51387"/>
    </source>
</evidence>
<dbReference type="InterPro" id="IPR016164">
    <property type="entry name" value="FAD-linked_Oxase-like_C"/>
</dbReference>
<feature type="domain" description="FAD-binding PCMH-type" evidence="9">
    <location>
        <begin position="56"/>
        <end position="286"/>
    </location>
</feature>
<dbReference type="EMBL" id="SMOD01000018">
    <property type="protein sequence ID" value="TDG05815.1"/>
    <property type="molecule type" value="Genomic_DNA"/>
</dbReference>
<reference evidence="10 11" key="1">
    <citation type="submission" date="2019-03" db="EMBL/GenBank/DDBJ databases">
        <title>Paraburkholderia sp. isolated from native Mimosa gymnas in Guartela State Park, Brazil.</title>
        <authorList>
            <person name="Paulitsch F."/>
            <person name="Hungria M."/>
            <person name="Delamuta J.R.M."/>
            <person name="Ribeiro R.A."/>
            <person name="Dall'Agnol R."/>
            <person name="Silva J.S.B."/>
        </authorList>
    </citation>
    <scope>NUCLEOTIDE SEQUENCE [LARGE SCALE GENOMIC DNA]</scope>
    <source>
        <strain evidence="10 11">CNPSo 3008</strain>
    </source>
</reference>
<comment type="cofactor">
    <cofactor evidence="1">
        <name>FAD</name>
        <dbReference type="ChEBI" id="CHEBI:57692"/>
    </cofactor>
</comment>
<dbReference type="InterPro" id="IPR009051">
    <property type="entry name" value="Helical_ferredxn"/>
</dbReference>
<dbReference type="Gene3D" id="3.30.70.2740">
    <property type="match status" value="1"/>
</dbReference>
<dbReference type="InterPro" id="IPR016167">
    <property type="entry name" value="FAD-bd_PCMH_sub1"/>
</dbReference>
<dbReference type="AlphaFoldDB" id="A0A4R5L9V1"/>
<dbReference type="SUPFAM" id="SSF55103">
    <property type="entry name" value="FAD-linked oxidases, C-terminal domain"/>
    <property type="match status" value="1"/>
</dbReference>
<keyword evidence="5" id="KW-0560">Oxidoreductase</keyword>
<gene>
    <name evidence="10" type="ORF">E1N52_23095</name>
</gene>
<accession>A0A4R5L9V1</accession>
<dbReference type="PANTHER" id="PTHR11748">
    <property type="entry name" value="D-LACTATE DEHYDROGENASE"/>
    <property type="match status" value="1"/>
</dbReference>
<dbReference type="SUPFAM" id="SSF56176">
    <property type="entry name" value="FAD-binding/transporter-associated domain-like"/>
    <property type="match status" value="1"/>
</dbReference>
<protein>
    <submittedName>
        <fullName evidence="10">FAD-binding oxidoreductase</fullName>
    </submittedName>
</protein>
<dbReference type="RefSeq" id="WP_133185056.1">
    <property type="nucleotide sequence ID" value="NZ_SMOD01000018.1"/>
</dbReference>
<dbReference type="InterPro" id="IPR004017">
    <property type="entry name" value="Cys_rich_dom"/>
</dbReference>
<dbReference type="GO" id="GO:0004458">
    <property type="term" value="F:D-lactate dehydrogenase (cytochrome) activity"/>
    <property type="evidence" value="ECO:0007669"/>
    <property type="project" value="TreeGrafter"/>
</dbReference>
<comment type="caution">
    <text evidence="10">The sequence shown here is derived from an EMBL/GenBank/DDBJ whole genome shotgun (WGS) entry which is preliminary data.</text>
</comment>
<dbReference type="InterPro" id="IPR016169">
    <property type="entry name" value="FAD-bd_PCMH_sub2"/>
</dbReference>
<dbReference type="PANTHER" id="PTHR11748:SF119">
    <property type="entry name" value="D-2-HYDROXYGLUTARATE DEHYDROGENASE"/>
    <property type="match status" value="1"/>
</dbReference>
<dbReference type="Pfam" id="PF13183">
    <property type="entry name" value="Fer4_8"/>
    <property type="match status" value="1"/>
</dbReference>
<evidence type="ECO:0000256" key="6">
    <source>
        <dbReference type="ARBA" id="ARBA00023004"/>
    </source>
</evidence>
<evidence type="ECO:0000259" key="8">
    <source>
        <dbReference type="PROSITE" id="PS51379"/>
    </source>
</evidence>
<dbReference type="PROSITE" id="PS00198">
    <property type="entry name" value="4FE4S_FER_1"/>
    <property type="match status" value="1"/>
</dbReference>
<dbReference type="Pfam" id="PF02754">
    <property type="entry name" value="CCG"/>
    <property type="match status" value="1"/>
</dbReference>
<keyword evidence="7" id="KW-0411">Iron-sulfur</keyword>
<keyword evidence="4" id="KW-0274">FAD</keyword>
<dbReference type="Gene3D" id="3.30.465.10">
    <property type="match status" value="1"/>
</dbReference>
<name>A0A4R5L9V1_9BURK</name>
<dbReference type="Gene3D" id="3.30.70.2190">
    <property type="match status" value="1"/>
</dbReference>
<evidence type="ECO:0000256" key="5">
    <source>
        <dbReference type="ARBA" id="ARBA00023002"/>
    </source>
</evidence>
<dbReference type="Pfam" id="PF02913">
    <property type="entry name" value="FAD-oxidase_C"/>
    <property type="match status" value="1"/>
</dbReference>
<dbReference type="InterPro" id="IPR016166">
    <property type="entry name" value="FAD-bd_PCMH"/>
</dbReference>
<evidence type="ECO:0000313" key="11">
    <source>
        <dbReference type="Proteomes" id="UP000295606"/>
    </source>
</evidence>
<organism evidence="10 11">
    <name type="scientific">Paraburkholderia guartelaensis</name>
    <dbReference type="NCBI Taxonomy" id="2546446"/>
    <lineage>
        <taxon>Bacteria</taxon>
        <taxon>Pseudomonadati</taxon>
        <taxon>Pseudomonadota</taxon>
        <taxon>Betaproteobacteria</taxon>
        <taxon>Burkholderiales</taxon>
        <taxon>Burkholderiaceae</taxon>
        <taxon>Paraburkholderia</taxon>
    </lineage>
</organism>
<evidence type="ECO:0000256" key="1">
    <source>
        <dbReference type="ARBA" id="ARBA00001974"/>
    </source>
</evidence>